<organism evidence="13 14">
    <name type="scientific">Stecheria intestinalis</name>
    <dbReference type="NCBI Taxonomy" id="2606630"/>
    <lineage>
        <taxon>Bacteria</taxon>
        <taxon>Bacillati</taxon>
        <taxon>Bacillota</taxon>
        <taxon>Erysipelotrichia</taxon>
        <taxon>Erysipelotrichales</taxon>
        <taxon>Erysipelotrichaceae</taxon>
        <taxon>Stecheria</taxon>
    </lineage>
</organism>
<feature type="domain" description="Polyphosphate kinase middle" evidence="9">
    <location>
        <begin position="128"/>
        <end position="306"/>
    </location>
</feature>
<dbReference type="InterPro" id="IPR025200">
    <property type="entry name" value="PPK_C_dom2"/>
</dbReference>
<dbReference type="NCBIfam" id="TIGR03705">
    <property type="entry name" value="poly_P_kin"/>
    <property type="match status" value="1"/>
</dbReference>
<dbReference type="SUPFAM" id="SSF140356">
    <property type="entry name" value="PPK N-terminal domain-like"/>
    <property type="match status" value="1"/>
</dbReference>
<dbReference type="Gene3D" id="1.20.58.310">
    <property type="entry name" value="Polyphosphate kinase N-terminal domain"/>
    <property type="match status" value="1"/>
</dbReference>
<comment type="caution">
    <text evidence="13">The sequence shown here is derived from an EMBL/GenBank/DDBJ whole genome shotgun (WGS) entry which is preliminary data.</text>
</comment>
<comment type="catalytic activity">
    <reaction evidence="6 7">
        <text>[phosphate](n) + ATP = [phosphate](n+1) + ADP</text>
        <dbReference type="Rhea" id="RHEA:19573"/>
        <dbReference type="Rhea" id="RHEA-COMP:9859"/>
        <dbReference type="Rhea" id="RHEA-COMP:14280"/>
        <dbReference type="ChEBI" id="CHEBI:16838"/>
        <dbReference type="ChEBI" id="CHEBI:30616"/>
        <dbReference type="ChEBI" id="CHEBI:456216"/>
        <dbReference type="EC" id="2.7.4.1"/>
    </reaction>
</comment>
<dbReference type="SUPFAM" id="SSF143724">
    <property type="entry name" value="PHP14-like"/>
    <property type="match status" value="1"/>
</dbReference>
<dbReference type="InterPro" id="IPR025198">
    <property type="entry name" value="PPK_N_dom"/>
</dbReference>
<dbReference type="Proteomes" id="UP000461880">
    <property type="component" value="Unassembled WGS sequence"/>
</dbReference>
<feature type="binding site" evidence="6">
    <location>
        <position position="566"/>
    </location>
    <ligand>
        <name>ATP</name>
        <dbReference type="ChEBI" id="CHEBI:30616"/>
    </ligand>
</feature>
<evidence type="ECO:0000256" key="3">
    <source>
        <dbReference type="ARBA" id="ARBA00022741"/>
    </source>
</evidence>
<gene>
    <name evidence="13" type="primary">ppk1</name>
    <name evidence="6" type="synonym">ppk</name>
    <name evidence="13" type="ORF">FYJ51_06495</name>
</gene>
<keyword evidence="2 6" id="KW-0808">Transferase</keyword>
<comment type="similarity">
    <text evidence="6 7">Belongs to the polyphosphate kinase 1 (PPK1) family.</text>
</comment>
<feature type="binding site" evidence="6">
    <location>
        <position position="380"/>
    </location>
    <ligand>
        <name>Mg(2+)</name>
        <dbReference type="ChEBI" id="CHEBI:18420"/>
    </ligand>
</feature>
<proteinExistence type="inferred from homology"/>
<dbReference type="Gene3D" id="3.30.1840.10">
    <property type="entry name" value="Polyphosphate kinase middle domain"/>
    <property type="match status" value="1"/>
</dbReference>
<dbReference type="InterPro" id="IPR036832">
    <property type="entry name" value="PPK_N_dom_sf"/>
</dbReference>
<dbReference type="PANTHER" id="PTHR30218:SF0">
    <property type="entry name" value="POLYPHOSPHATE KINASE"/>
    <property type="match status" value="1"/>
</dbReference>
<feature type="region of interest" description="Disordered" evidence="8">
    <location>
        <begin position="706"/>
        <end position="729"/>
    </location>
</feature>
<keyword evidence="14" id="KW-1185">Reference proteome</keyword>
<evidence type="ECO:0000256" key="2">
    <source>
        <dbReference type="ARBA" id="ARBA00022679"/>
    </source>
</evidence>
<feature type="binding site" evidence="6">
    <location>
        <position position="49"/>
    </location>
    <ligand>
        <name>ATP</name>
        <dbReference type="ChEBI" id="CHEBI:30616"/>
    </ligand>
</feature>
<dbReference type="AlphaFoldDB" id="A0A7X2NS75"/>
<keyword evidence="5 6" id="KW-0067">ATP-binding</keyword>
<keyword evidence="6" id="KW-0479">Metal-binding</keyword>
<keyword evidence="1 6" id="KW-0597">Phosphoprotein</keyword>
<evidence type="ECO:0000256" key="4">
    <source>
        <dbReference type="ARBA" id="ARBA00022777"/>
    </source>
</evidence>
<dbReference type="PANTHER" id="PTHR30218">
    <property type="entry name" value="POLYPHOSPHATE KINASE"/>
    <property type="match status" value="1"/>
</dbReference>
<reference evidence="13 14" key="1">
    <citation type="submission" date="2019-08" db="EMBL/GenBank/DDBJ databases">
        <title>In-depth cultivation of the pig gut microbiome towards novel bacterial diversity and tailored functional studies.</title>
        <authorList>
            <person name="Wylensek D."/>
            <person name="Hitch T.C.A."/>
            <person name="Clavel T."/>
        </authorList>
    </citation>
    <scope>NUCLEOTIDE SEQUENCE [LARGE SCALE GENOMIC DNA]</scope>
    <source>
        <strain evidence="13 14">Oil+RF-744-GAM-WT-6</strain>
    </source>
</reference>
<keyword evidence="3 6" id="KW-0547">Nucleotide-binding</keyword>
<feature type="compositionally biased region" description="Basic residues" evidence="8">
    <location>
        <begin position="718"/>
        <end position="729"/>
    </location>
</feature>
<feature type="binding site" evidence="6">
    <location>
        <position position="594"/>
    </location>
    <ligand>
        <name>ATP</name>
        <dbReference type="ChEBI" id="CHEBI:30616"/>
    </ligand>
</feature>
<dbReference type="GO" id="GO:0008976">
    <property type="term" value="F:polyphosphate kinase activity"/>
    <property type="evidence" value="ECO:0007669"/>
    <property type="project" value="UniProtKB-UniRule"/>
</dbReference>
<evidence type="ECO:0000313" key="14">
    <source>
        <dbReference type="Proteomes" id="UP000461880"/>
    </source>
</evidence>
<dbReference type="Pfam" id="PF13089">
    <property type="entry name" value="PP_kinase_N"/>
    <property type="match status" value="1"/>
</dbReference>
<comment type="PTM">
    <text evidence="6 7">An intermediate of this reaction is the autophosphorylated ppk in which a phosphate is covalently linked to a histidine residue through a N-P bond.</text>
</comment>
<dbReference type="InterPro" id="IPR003414">
    <property type="entry name" value="PP_kinase"/>
</dbReference>
<evidence type="ECO:0000256" key="8">
    <source>
        <dbReference type="SAM" id="MobiDB-lite"/>
    </source>
</evidence>
<keyword evidence="6" id="KW-0460">Magnesium</keyword>
<dbReference type="Pfam" id="PF02503">
    <property type="entry name" value="PP_kinase"/>
    <property type="match status" value="1"/>
</dbReference>
<dbReference type="GO" id="GO:0005524">
    <property type="term" value="F:ATP binding"/>
    <property type="evidence" value="ECO:0007669"/>
    <property type="project" value="UniProtKB-KW"/>
</dbReference>
<evidence type="ECO:0000256" key="7">
    <source>
        <dbReference type="RuleBase" id="RU003800"/>
    </source>
</evidence>
<comment type="function">
    <text evidence="6 7">Catalyzes the reversible transfer of the terminal phosphate of ATP to form a long-chain polyphosphate (polyP).</text>
</comment>
<sequence>MQKNIYLEGYTQNREISWLRFDDRCLMEAKDPAVPLLERMKFISIFSSNLDEFFSVRVGSLTELNQVHPDQIDNKTGWNAETQLKKIYAYSGKLCRKRETVYQDLKQKMKEAGIEDLSMSDWTEDDTVWLKKFFHSYVEPILGAQIVDTRHPLPQLQSGVVYAAGIMKWKGSQAYAMVSVPSSLPKIVQIPSMDGSVRFAHMEDVVLANMESVFRGAAIKDRFKFYVIRNADVSVDDDTFDDQFEDYRELMSDMLKKRRKMDMVRVEVSDIPSAPIRKYLFRQLKITDSMVYRSEMPLDRKYMFQIADFLPEEKKKKFLYPEYTPKLSPAFDYQQNLFDQVLKKDVLLSYPYESMDPFLLLVREAANDPKVASIKITIYRLAKRARLVDYLCLAAENGKEVDVLIELKARFDEQNNIDYSEKLQDAGCTVLYGFTDYKVHSKICLITRLKEEKPEHVVLIATGNFNENTAKSYTDLAYLTARKDLIRDAVMFFQNMMIGRLDGHYRHLLVSPVSLKSGLLNLIDEEIAKGSKGQITIKQNSITDEDLIARLQKASEAGVQVRMIVRGICCILPEVPGKTENLTVRSIVGRYLEHSRIYRFGSGRNEKMYISSADMMTRNTEHRVEIATPIMDASIRKRIDDYLDLCFRDNTKARRMTKDGKYHHVHDHMPPLNSQEEMMRLTKASDQTVPSMRPAHAAMCGKIFDTQYRPSEEEPKEKKVKKEKKKKKS</sequence>
<feature type="active site" description="Phosphohistidine intermediate" evidence="6">
    <location>
        <position position="440"/>
    </location>
</feature>
<dbReference type="PIRSF" id="PIRSF015589">
    <property type="entry name" value="PP_kinase"/>
    <property type="match status" value="1"/>
</dbReference>
<feature type="binding site" evidence="6">
    <location>
        <position position="473"/>
    </location>
    <ligand>
        <name>ATP</name>
        <dbReference type="ChEBI" id="CHEBI:30616"/>
    </ligand>
</feature>
<evidence type="ECO:0000259" key="9">
    <source>
        <dbReference type="Pfam" id="PF02503"/>
    </source>
</evidence>
<feature type="binding site" evidence="6">
    <location>
        <position position="410"/>
    </location>
    <ligand>
        <name>Mg(2+)</name>
        <dbReference type="ChEBI" id="CHEBI:18420"/>
    </ligand>
</feature>
<dbReference type="HAMAP" id="MF_00347">
    <property type="entry name" value="Polyphosphate_kinase"/>
    <property type="match status" value="1"/>
</dbReference>
<dbReference type="SUPFAM" id="SSF56024">
    <property type="entry name" value="Phospholipase D/nuclease"/>
    <property type="match status" value="2"/>
</dbReference>
<feature type="domain" description="Polyphosphate kinase C-terminal" evidence="12">
    <location>
        <begin position="336"/>
        <end position="496"/>
    </location>
</feature>
<dbReference type="Pfam" id="PF13090">
    <property type="entry name" value="PP_kinase_C"/>
    <property type="match status" value="1"/>
</dbReference>
<name>A0A7X2NS75_9FIRM</name>
<dbReference type="GO" id="GO:0006799">
    <property type="term" value="P:polyphosphate biosynthetic process"/>
    <property type="evidence" value="ECO:0007669"/>
    <property type="project" value="UniProtKB-UniRule"/>
</dbReference>
<feature type="domain" description="Polyphosphate kinase N-terminal" evidence="10">
    <location>
        <begin position="12"/>
        <end position="115"/>
    </location>
</feature>
<evidence type="ECO:0000256" key="1">
    <source>
        <dbReference type="ARBA" id="ARBA00022553"/>
    </source>
</evidence>
<dbReference type="EMBL" id="VUMN01000013">
    <property type="protein sequence ID" value="MSS58552.1"/>
    <property type="molecule type" value="Genomic_DNA"/>
</dbReference>
<dbReference type="Pfam" id="PF17941">
    <property type="entry name" value="PP_kinase_C_1"/>
    <property type="match status" value="1"/>
</dbReference>
<evidence type="ECO:0000256" key="5">
    <source>
        <dbReference type="ARBA" id="ARBA00022840"/>
    </source>
</evidence>
<dbReference type="InterPro" id="IPR036830">
    <property type="entry name" value="PP_kinase_middle_dom_sf"/>
</dbReference>
<dbReference type="Gene3D" id="3.30.870.10">
    <property type="entry name" value="Endonuclease Chain A"/>
    <property type="match status" value="2"/>
</dbReference>
<dbReference type="EC" id="2.7.4.1" evidence="6 7"/>
<protein>
    <recommendedName>
        <fullName evidence="6 7">Polyphosphate kinase</fullName>
        <ecNumber evidence="6 7">2.7.4.1</ecNumber>
    </recommendedName>
    <alternativeName>
        <fullName evidence="6">ATP-polyphosphate phosphotransferase</fullName>
    </alternativeName>
    <alternativeName>
        <fullName evidence="6">Polyphosphoric acid kinase</fullName>
    </alternativeName>
</protein>
<keyword evidence="4 6" id="KW-0418">Kinase</keyword>
<dbReference type="NCBIfam" id="NF003917">
    <property type="entry name" value="PRK05443.1-1"/>
    <property type="match status" value="1"/>
</dbReference>
<evidence type="ECO:0000259" key="11">
    <source>
        <dbReference type="Pfam" id="PF13090"/>
    </source>
</evidence>
<dbReference type="RefSeq" id="WP_105302553.1">
    <property type="nucleotide sequence ID" value="NZ_JAQXPC010000055.1"/>
</dbReference>
<dbReference type="GO" id="GO:0046872">
    <property type="term" value="F:metal ion binding"/>
    <property type="evidence" value="ECO:0007669"/>
    <property type="project" value="UniProtKB-KW"/>
</dbReference>
<dbReference type="InterPro" id="IPR024953">
    <property type="entry name" value="PP_kinase_middle"/>
</dbReference>
<comment type="cofactor">
    <cofactor evidence="6">
        <name>Mg(2+)</name>
        <dbReference type="ChEBI" id="CHEBI:18420"/>
    </cofactor>
</comment>
<evidence type="ECO:0000259" key="10">
    <source>
        <dbReference type="Pfam" id="PF13089"/>
    </source>
</evidence>
<accession>A0A7X2NS75</accession>
<evidence type="ECO:0000313" key="13">
    <source>
        <dbReference type="EMBL" id="MSS58552.1"/>
    </source>
</evidence>
<dbReference type="InterPro" id="IPR041108">
    <property type="entry name" value="PP_kinase_C_1"/>
</dbReference>
<feature type="domain" description="Polyphosphate kinase C-terminal" evidence="11">
    <location>
        <begin position="508"/>
        <end position="675"/>
    </location>
</feature>
<evidence type="ECO:0000256" key="6">
    <source>
        <dbReference type="HAMAP-Rule" id="MF_00347"/>
    </source>
</evidence>
<evidence type="ECO:0000259" key="12">
    <source>
        <dbReference type="Pfam" id="PF17941"/>
    </source>
</evidence>
<dbReference type="GO" id="GO:0009358">
    <property type="term" value="C:polyphosphate kinase complex"/>
    <property type="evidence" value="ECO:0007669"/>
    <property type="project" value="InterPro"/>
</dbReference>